<keyword evidence="2" id="KW-0560">Oxidoreductase</keyword>
<dbReference type="EMBL" id="BJON01000006">
    <property type="protein sequence ID" value="GED67682.1"/>
    <property type="molecule type" value="Genomic_DNA"/>
</dbReference>
<protein>
    <submittedName>
        <fullName evidence="7">3-hydroxyisobutyrate dehydrogenase</fullName>
    </submittedName>
    <submittedName>
        <fullName evidence="8">6-phosphogluconate dehydrogenase</fullName>
    </submittedName>
</protein>
<dbReference type="InterPro" id="IPR015815">
    <property type="entry name" value="HIBADH-related"/>
</dbReference>
<dbReference type="InterPro" id="IPR051265">
    <property type="entry name" value="HIBADH-related_NP60_sf"/>
</dbReference>
<dbReference type="GO" id="GO:0051287">
    <property type="term" value="F:NAD binding"/>
    <property type="evidence" value="ECO:0007669"/>
    <property type="project" value="InterPro"/>
</dbReference>
<dbReference type="EMBL" id="LGIQ01000002">
    <property type="protein sequence ID" value="KNB74671.1"/>
    <property type="molecule type" value="Genomic_DNA"/>
</dbReference>
<feature type="domain" description="6-phosphogluconate dehydrogenase NADP-binding" evidence="5">
    <location>
        <begin position="2"/>
        <end position="161"/>
    </location>
</feature>
<evidence type="ECO:0000256" key="1">
    <source>
        <dbReference type="ARBA" id="ARBA00009080"/>
    </source>
</evidence>
<evidence type="ECO:0000259" key="5">
    <source>
        <dbReference type="Pfam" id="PF03446"/>
    </source>
</evidence>
<dbReference type="Gene3D" id="3.40.50.720">
    <property type="entry name" value="NAD(P)-binding Rossmann-like Domain"/>
    <property type="match status" value="1"/>
</dbReference>
<evidence type="ECO:0000313" key="8">
    <source>
        <dbReference type="EMBL" id="KNB74671.1"/>
    </source>
</evidence>
<evidence type="ECO:0000313" key="9">
    <source>
        <dbReference type="Proteomes" id="UP000036834"/>
    </source>
</evidence>
<reference evidence="7 10" key="3">
    <citation type="submission" date="2019-06" db="EMBL/GenBank/DDBJ databases">
        <title>Whole genome shotgun sequence of Brevibacillus reuszeri NBRC 15719.</title>
        <authorList>
            <person name="Hosoyama A."/>
            <person name="Uohara A."/>
            <person name="Ohji S."/>
            <person name="Ichikawa N."/>
        </authorList>
    </citation>
    <scope>NUCLEOTIDE SEQUENCE [LARGE SCALE GENOMIC DNA]</scope>
    <source>
        <strain evidence="7 10">NBRC 15719</strain>
    </source>
</reference>
<proteinExistence type="inferred from homology"/>
<keyword evidence="3" id="KW-0520">NAD</keyword>
<evidence type="ECO:0000256" key="2">
    <source>
        <dbReference type="ARBA" id="ARBA00023002"/>
    </source>
</evidence>
<dbReference type="STRING" id="54915.ADS79_03020"/>
<dbReference type="InterPro" id="IPR008927">
    <property type="entry name" value="6-PGluconate_DH-like_C_sf"/>
</dbReference>
<comment type="caution">
    <text evidence="8">The sequence shown here is derived from an EMBL/GenBank/DDBJ whole genome shotgun (WGS) entry which is preliminary data.</text>
</comment>
<dbReference type="PATRIC" id="fig|54915.3.peg.5777"/>
<dbReference type="InterPro" id="IPR036291">
    <property type="entry name" value="NAD(P)-bd_dom_sf"/>
</dbReference>
<dbReference type="InterPro" id="IPR029154">
    <property type="entry name" value="HIBADH-like_NADP-bd"/>
</dbReference>
<organism evidence="8 9">
    <name type="scientific">Brevibacillus reuszeri</name>
    <dbReference type="NCBI Taxonomy" id="54915"/>
    <lineage>
        <taxon>Bacteria</taxon>
        <taxon>Bacillati</taxon>
        <taxon>Bacillota</taxon>
        <taxon>Bacilli</taxon>
        <taxon>Bacillales</taxon>
        <taxon>Paenibacillaceae</taxon>
        <taxon>Brevibacillus</taxon>
    </lineage>
</organism>
<dbReference type="PANTHER" id="PTHR43580:SF2">
    <property type="entry name" value="CYTOKINE-LIKE NUCLEAR FACTOR N-PAC"/>
    <property type="match status" value="1"/>
</dbReference>
<reference evidence="8" key="2">
    <citation type="submission" date="2015-07" db="EMBL/GenBank/DDBJ databases">
        <title>MeaNS - Measles Nucleotide Surveillance Program.</title>
        <authorList>
            <person name="Tran T."/>
            <person name="Druce J."/>
        </authorList>
    </citation>
    <scope>NUCLEOTIDE SEQUENCE</scope>
    <source>
        <strain evidence="8">DSM 9887</strain>
    </source>
</reference>
<dbReference type="RefSeq" id="WP_049736922.1">
    <property type="nucleotide sequence ID" value="NZ_BJON01000006.1"/>
</dbReference>
<dbReference type="AlphaFoldDB" id="A0A0K9Z162"/>
<gene>
    <name evidence="7" type="primary">ghr</name>
    <name evidence="8" type="ORF">ADS79_03020</name>
    <name evidence="7" type="ORF">BRE01_13840</name>
</gene>
<sequence>MKIGWIGLGNMGIPMASNLLAAGFDLHVWNRTPNKAAPLLALGAKQSASLAQLVDECDILFTMVSDDDAVKVIYTGANGLLSAAVKGKLAVDMSTIAPETSRFLAEQAKKVGLRFLDAPVSGSVGPAKEGTLVIMVGGEQADYEEAKPMLDKLGKVALHLGPNSSGTSAKLAINLLLGITVQGVSETLLFARSLGISTEQMLNIISESAVGTPLIRGKAASILADDFPAAFALKHMAKDLRLAKEAGVSTPMADTANASYRQALEGGLGEMDLMAILRHLEQKKEAVAAK</sequence>
<name>A0A0K9Z162_9BACL</name>
<dbReference type="SUPFAM" id="SSF48179">
    <property type="entry name" value="6-phosphogluconate dehydrogenase C-terminal domain-like"/>
    <property type="match status" value="1"/>
</dbReference>
<dbReference type="Pfam" id="PF03446">
    <property type="entry name" value="NAD_binding_2"/>
    <property type="match status" value="1"/>
</dbReference>
<dbReference type="PANTHER" id="PTHR43580">
    <property type="entry name" value="OXIDOREDUCTASE GLYR1-RELATED"/>
    <property type="match status" value="1"/>
</dbReference>
<dbReference type="Gene3D" id="1.10.1040.10">
    <property type="entry name" value="N-(1-d-carboxylethyl)-l-norvaline Dehydrogenase, domain 2"/>
    <property type="match status" value="1"/>
</dbReference>
<dbReference type="Proteomes" id="UP000036834">
    <property type="component" value="Unassembled WGS sequence"/>
</dbReference>
<comment type="similarity">
    <text evidence="1">Belongs to the HIBADH-related family.</text>
</comment>
<dbReference type="SUPFAM" id="SSF51735">
    <property type="entry name" value="NAD(P)-binding Rossmann-fold domains"/>
    <property type="match status" value="1"/>
</dbReference>
<dbReference type="GO" id="GO:0050661">
    <property type="term" value="F:NADP binding"/>
    <property type="evidence" value="ECO:0007669"/>
    <property type="project" value="InterPro"/>
</dbReference>
<accession>A0A0K9Z162</accession>
<dbReference type="GO" id="GO:0016491">
    <property type="term" value="F:oxidoreductase activity"/>
    <property type="evidence" value="ECO:0007669"/>
    <property type="project" value="UniProtKB-KW"/>
</dbReference>
<evidence type="ECO:0000259" key="6">
    <source>
        <dbReference type="Pfam" id="PF14833"/>
    </source>
</evidence>
<evidence type="ECO:0000256" key="4">
    <source>
        <dbReference type="PIRSR" id="PIRSR000103-1"/>
    </source>
</evidence>
<feature type="domain" description="3-hydroxyisobutyrate dehydrogenase-like NAD-binding" evidence="6">
    <location>
        <begin position="165"/>
        <end position="280"/>
    </location>
</feature>
<feature type="active site" evidence="4">
    <location>
        <position position="170"/>
    </location>
</feature>
<dbReference type="Pfam" id="PF14833">
    <property type="entry name" value="NAD_binding_11"/>
    <property type="match status" value="1"/>
</dbReference>
<dbReference type="PIRSF" id="PIRSF000103">
    <property type="entry name" value="HIBADH"/>
    <property type="match status" value="1"/>
</dbReference>
<dbReference type="Proteomes" id="UP000319578">
    <property type="component" value="Unassembled WGS sequence"/>
</dbReference>
<evidence type="ECO:0000256" key="3">
    <source>
        <dbReference type="ARBA" id="ARBA00023027"/>
    </source>
</evidence>
<dbReference type="InterPro" id="IPR013328">
    <property type="entry name" value="6PGD_dom2"/>
</dbReference>
<dbReference type="OrthoDB" id="9786703at2"/>
<keyword evidence="10" id="KW-1185">Reference proteome</keyword>
<evidence type="ECO:0000313" key="7">
    <source>
        <dbReference type="EMBL" id="GED67682.1"/>
    </source>
</evidence>
<reference evidence="9" key="1">
    <citation type="submission" date="2015-07" db="EMBL/GenBank/DDBJ databases">
        <title>Genome sequencing project for genomic taxonomy and phylogenomics of Bacillus-like bacteria.</title>
        <authorList>
            <person name="Liu B."/>
            <person name="Wang J."/>
            <person name="Zhu Y."/>
            <person name="Liu G."/>
            <person name="Chen Q."/>
            <person name="Chen Z."/>
            <person name="Lan J."/>
            <person name="Che J."/>
            <person name="Ge C."/>
            <person name="Shi H."/>
            <person name="Pan Z."/>
            <person name="Liu X."/>
        </authorList>
    </citation>
    <scope>NUCLEOTIDE SEQUENCE [LARGE SCALE GENOMIC DNA]</scope>
    <source>
        <strain evidence="9">DSM 9887</strain>
    </source>
</reference>
<dbReference type="InterPro" id="IPR006115">
    <property type="entry name" value="6PGDH_NADP-bd"/>
</dbReference>
<evidence type="ECO:0000313" key="10">
    <source>
        <dbReference type="Proteomes" id="UP000319578"/>
    </source>
</evidence>